<dbReference type="Proteomes" id="UP001201812">
    <property type="component" value="Unassembled WGS sequence"/>
</dbReference>
<evidence type="ECO:0000313" key="2">
    <source>
        <dbReference type="Proteomes" id="UP001201812"/>
    </source>
</evidence>
<keyword evidence="2" id="KW-1185">Reference proteome</keyword>
<evidence type="ECO:0000313" key="1">
    <source>
        <dbReference type="EMBL" id="KAI1717888.1"/>
    </source>
</evidence>
<organism evidence="1 2">
    <name type="scientific">Ditylenchus destructor</name>
    <dbReference type="NCBI Taxonomy" id="166010"/>
    <lineage>
        <taxon>Eukaryota</taxon>
        <taxon>Metazoa</taxon>
        <taxon>Ecdysozoa</taxon>
        <taxon>Nematoda</taxon>
        <taxon>Chromadorea</taxon>
        <taxon>Rhabditida</taxon>
        <taxon>Tylenchina</taxon>
        <taxon>Tylenchomorpha</taxon>
        <taxon>Sphaerularioidea</taxon>
        <taxon>Anguinidae</taxon>
        <taxon>Anguininae</taxon>
        <taxon>Ditylenchus</taxon>
    </lineage>
</organism>
<protein>
    <submittedName>
        <fullName evidence="1">Uncharacterized protein</fullName>
    </submittedName>
</protein>
<reference evidence="1" key="1">
    <citation type="submission" date="2022-01" db="EMBL/GenBank/DDBJ databases">
        <title>Genome Sequence Resource for Two Populations of Ditylenchus destructor, the Migratory Endoparasitic Phytonematode.</title>
        <authorList>
            <person name="Zhang H."/>
            <person name="Lin R."/>
            <person name="Xie B."/>
        </authorList>
    </citation>
    <scope>NUCLEOTIDE SEQUENCE</scope>
    <source>
        <strain evidence="1">BazhouSP</strain>
    </source>
</reference>
<dbReference type="AlphaFoldDB" id="A0AAD4R5K8"/>
<proteinExistence type="predicted"/>
<gene>
    <name evidence="1" type="ORF">DdX_06294</name>
</gene>
<name>A0AAD4R5K8_9BILA</name>
<comment type="caution">
    <text evidence="1">The sequence shown here is derived from an EMBL/GenBank/DDBJ whole genome shotgun (WGS) entry which is preliminary data.</text>
</comment>
<sequence>MRTQRFAFNNAEYATLFDSVVPPLTSAQLEETPAEKQLRLRVLEELERSRKESKSGTAAQETILEANDDTSKLSSRLKEMSLVKDIEKLSEIYTGHWLYANQDKHWIGRQESEHLPQRYAEDNPLIQELTRWKGRVEVECKEVHELLSQLYTERGKIEQERNNINEILSRLVETAEIRSNATPGPH</sequence>
<accession>A0AAD4R5K8</accession>
<dbReference type="EMBL" id="JAKKPZ010000008">
    <property type="protein sequence ID" value="KAI1717888.1"/>
    <property type="molecule type" value="Genomic_DNA"/>
</dbReference>